<feature type="compositionally biased region" description="Polar residues" evidence="2">
    <location>
        <begin position="1019"/>
        <end position="1029"/>
    </location>
</feature>
<comment type="caution">
    <text evidence="3">The sequence shown here is derived from an EMBL/GenBank/DDBJ whole genome shotgun (WGS) entry which is preliminary data.</text>
</comment>
<feature type="compositionally biased region" description="Low complexity" evidence="2">
    <location>
        <begin position="50"/>
        <end position="66"/>
    </location>
</feature>
<dbReference type="STRING" id="1173061.A0A0J9XIR2"/>
<dbReference type="Proteomes" id="UP000242525">
    <property type="component" value="Unassembled WGS sequence"/>
</dbReference>
<accession>A0A0J9XIR2</accession>
<name>A0A0J9XIR2_GEOCN</name>
<dbReference type="EMBL" id="CCBN010000017">
    <property type="protein sequence ID" value="CDO56860.1"/>
    <property type="molecule type" value="Genomic_DNA"/>
</dbReference>
<feature type="coiled-coil region" evidence="1">
    <location>
        <begin position="86"/>
        <end position="117"/>
    </location>
</feature>
<feature type="region of interest" description="Disordered" evidence="2">
    <location>
        <begin position="1007"/>
        <end position="1034"/>
    </location>
</feature>
<feature type="region of interest" description="Disordered" evidence="2">
    <location>
        <begin position="1"/>
        <end position="66"/>
    </location>
</feature>
<reference evidence="3" key="1">
    <citation type="submission" date="2014-03" db="EMBL/GenBank/DDBJ databases">
        <authorList>
            <person name="Casaregola S."/>
        </authorList>
    </citation>
    <scope>NUCLEOTIDE SEQUENCE [LARGE SCALE GENOMIC DNA]</scope>
    <source>
        <strain evidence="3">CLIB 918</strain>
    </source>
</reference>
<evidence type="ECO:0000256" key="2">
    <source>
        <dbReference type="SAM" id="MobiDB-lite"/>
    </source>
</evidence>
<dbReference type="OrthoDB" id="2289094at2759"/>
<keyword evidence="1" id="KW-0175">Coiled coil</keyword>
<feature type="coiled-coil region" evidence="1">
    <location>
        <begin position="251"/>
        <end position="324"/>
    </location>
</feature>
<sequence length="1114" mass="124085">MIRGSPKKDSSPPSNSIPMWDSSDPTRAPPSLPIAPDSPNLMPAGTGPVSGSPFRTTSSSSASGFLGSAGKIRPYSSINEDRFVSILETTREIHSQNENIERLVSELALSKEAADENPSNTTENNLELLDALKETNALLDDRTQQLGDRFEYIVSEIKAANNTAGINEKLDGLATQSQHLLTQIGKASNNSNEVITNAIDKLSHQSSDSHKELLSAISYEPLLDKTAILTKEQTELLLAKLQSFESTVRDLTASQDEIHALELKIKALTSDADHTKAENSRLATDLEQAHAQLTEQTATLKKQLQDATDARLAAEKSLQEATATKVQTETKLVALITQSQKHDETLSEIKQQTELKLSQASEAQSQAEQRLKETLVLQSTLESQIKNLVEKNKTLELAEKDYAHKLDLKEVELNTQKEFYELKLVSLETKLSELKGHHESEIKSLNDTIAREAAETENKISALKSLHSKDLDGHQDSIETLKTVHSAEKEAYENKIKDLLAAHSKELQLQQDKYDTLASSHATEIQTFAEKISAHTKEIGLYQDKLDAMTETHAKEKQSLESKFSTHFDNLQAKQDKIDTLTDDHAIEKQKLQDKLEQLHSTHLKEKDELLAKIGDLSETQSKLQKSQEEKLEQLHSTHSKEKDELLSKVSELVEAQSKQQQAYEGKVESLVSVHADEKTGYEQRIDQLQSKLDKTLAKLENITTAHTSKLDTILSENSAKLLNAEKNISGLELKLQKVELEKIQVEAQLEAKQKEFDANIVSQRKELEVMLESQQKEFAAENKNLKLQLENAISNHEEKLSELTSKITERDTSIVDYKTKLDALQTELDTATNSVNDLTKKLVDTSSSFTDKIELLKSQLKEVEQSAADNKAALSRELAEAKEARTLLEFEHKEQTLKYESNARETTANIQKLETEFKLFDYFHRDLQGYEAQKTTVMAKITELREQEASVQSRITALEGTFAARIEGLQSLEARVEVFERRLAQTLLDKSKSIIGTTTLSILNTGNATKRLPDNGDSADSWNSNDSPADTKRGLRRNVSLFSKNMNISLDEKDEDGMATMTGVNIPGDIDFAEESELEGKENGLTGGAPNGALLNIKKKRAGNKRSVSLVVR</sequence>
<keyword evidence="4" id="KW-1185">Reference proteome</keyword>
<feature type="region of interest" description="Disordered" evidence="2">
    <location>
        <begin position="621"/>
        <end position="643"/>
    </location>
</feature>
<evidence type="ECO:0000313" key="4">
    <source>
        <dbReference type="Proteomes" id="UP000242525"/>
    </source>
</evidence>
<evidence type="ECO:0000256" key="1">
    <source>
        <dbReference type="SAM" id="Coils"/>
    </source>
</evidence>
<dbReference type="AlphaFoldDB" id="A0A0J9XIR2"/>
<feature type="coiled-coil region" evidence="1">
    <location>
        <begin position="679"/>
        <end position="990"/>
    </location>
</feature>
<feature type="compositionally biased region" description="Basic and acidic residues" evidence="2">
    <location>
        <begin position="626"/>
        <end position="643"/>
    </location>
</feature>
<feature type="compositionally biased region" description="Basic and acidic residues" evidence="2">
    <location>
        <begin position="1"/>
        <end position="10"/>
    </location>
</feature>
<feature type="coiled-coil region" evidence="1">
    <location>
        <begin position="350"/>
        <end position="466"/>
    </location>
</feature>
<gene>
    <name evidence="3" type="ORF">BN980_GECA17s01176g</name>
</gene>
<evidence type="ECO:0000313" key="3">
    <source>
        <dbReference type="EMBL" id="CDO56860.1"/>
    </source>
</evidence>
<proteinExistence type="predicted"/>
<protein>
    <submittedName>
        <fullName evidence="3">Similar to Saccharomyces cerevisiae YDL058W USO1 Essential protein involved in the vesicle-mediated ER to Golgi transport step of secretion</fullName>
    </submittedName>
</protein>
<organism evidence="3 4">
    <name type="scientific">Geotrichum candidum</name>
    <name type="common">Oospora lactis</name>
    <name type="synonym">Dipodascus geotrichum</name>
    <dbReference type="NCBI Taxonomy" id="1173061"/>
    <lineage>
        <taxon>Eukaryota</taxon>
        <taxon>Fungi</taxon>
        <taxon>Dikarya</taxon>
        <taxon>Ascomycota</taxon>
        <taxon>Saccharomycotina</taxon>
        <taxon>Dipodascomycetes</taxon>
        <taxon>Dipodascales</taxon>
        <taxon>Dipodascaceae</taxon>
        <taxon>Geotrichum</taxon>
    </lineage>
</organism>